<sequence length="100" mass="11927">MTFVQLVDYETDRPEEVEKVFDQWMKATEGKRTVMHEMHGQDRDMSTHFVDIIEFPSYQAAMENNQLPETQQSADQFRALCKSEPRFVNLEVKREEIKQK</sequence>
<dbReference type="Proteomes" id="UP000595046">
    <property type="component" value="Chromosome"/>
</dbReference>
<accession>A0A7T1WRT4</accession>
<dbReference type="KEGG" id="sbat:G4Z16_20635"/>
<reference evidence="2" key="1">
    <citation type="submission" date="2020-02" db="EMBL/GenBank/DDBJ databases">
        <title>Streptomyces sp. ASO4wet.</title>
        <authorList>
            <person name="Risdian C."/>
            <person name="Landwehr W."/>
            <person name="Schupp P."/>
            <person name="Wink J."/>
        </authorList>
    </citation>
    <scope>NUCLEOTIDE SEQUENCE [LARGE SCALE GENOMIC DNA]</scope>
    <source>
        <strain evidence="2">ASO4wet</strain>
    </source>
</reference>
<evidence type="ECO:0008006" key="3">
    <source>
        <dbReference type="Google" id="ProtNLM"/>
    </source>
</evidence>
<dbReference type="AlphaFoldDB" id="A0A7T1WRT4"/>
<evidence type="ECO:0000313" key="2">
    <source>
        <dbReference type="Proteomes" id="UP000595046"/>
    </source>
</evidence>
<organism evidence="1 2">
    <name type="scientific">Streptomyces bathyalis</name>
    <dbReference type="NCBI Taxonomy" id="2710756"/>
    <lineage>
        <taxon>Bacteria</taxon>
        <taxon>Bacillati</taxon>
        <taxon>Actinomycetota</taxon>
        <taxon>Actinomycetes</taxon>
        <taxon>Kitasatosporales</taxon>
        <taxon>Streptomycetaceae</taxon>
        <taxon>Streptomyces</taxon>
    </lineage>
</organism>
<keyword evidence="2" id="KW-1185">Reference proteome</keyword>
<dbReference type="RefSeq" id="WP_197352202.1">
    <property type="nucleotide sequence ID" value="NZ_CP048882.1"/>
</dbReference>
<proteinExistence type="predicted"/>
<evidence type="ECO:0000313" key="1">
    <source>
        <dbReference type="EMBL" id="QPP08408.1"/>
    </source>
</evidence>
<dbReference type="EMBL" id="CP048882">
    <property type="protein sequence ID" value="QPP08408.1"/>
    <property type="molecule type" value="Genomic_DNA"/>
</dbReference>
<name>A0A7T1WRT4_9ACTN</name>
<protein>
    <recommendedName>
        <fullName evidence="3">Antibiotic biosynthesis monooxygenase</fullName>
    </recommendedName>
</protein>
<gene>
    <name evidence="1" type="ORF">G4Z16_20635</name>
</gene>